<dbReference type="KEGG" id="mcha:111010490"/>
<dbReference type="Proteomes" id="UP000504603">
    <property type="component" value="Unplaced"/>
</dbReference>
<dbReference type="FunFam" id="1.20.1260.60:FF:000002">
    <property type="entry name" value="Vacuolar protein sorting-associated protein IST1"/>
    <property type="match status" value="1"/>
</dbReference>
<dbReference type="RefSeq" id="XP_022139637.1">
    <property type="nucleotide sequence ID" value="XM_022283945.1"/>
</dbReference>
<dbReference type="Pfam" id="PF03398">
    <property type="entry name" value="Ist1"/>
    <property type="match status" value="1"/>
</dbReference>
<dbReference type="GeneID" id="111010490"/>
<keyword evidence="3" id="KW-1185">Reference proteome</keyword>
<sequence>MRRILNPLLGRTFKSSNFRRLIHSAFTRLQSLNTHRRRRYSQDRDDVVRLLQQDGLHNLALSRCEQVIKHQNLLDAYGMIEGYLNLLMDRIYLLVQQRECPDELKEAASGVVYAASRCRDFPELEEIKSVLTSRFGREFSGRAVELRNNSGVNELMMQKLSTRKPNMESKMNLLRAIASENVIALQLHQDQPSLPYQEKLEGNKRENRGGPIAKKSNGSSSSTSMHDKPKNTSPYRTRSSTRKR</sequence>
<feature type="compositionally biased region" description="Basic and acidic residues" evidence="2">
    <location>
        <begin position="198"/>
        <end position="208"/>
    </location>
</feature>
<feature type="region of interest" description="Disordered" evidence="2">
    <location>
        <begin position="193"/>
        <end position="244"/>
    </location>
</feature>
<dbReference type="OrthoDB" id="29853at2759"/>
<evidence type="ECO:0000256" key="2">
    <source>
        <dbReference type="SAM" id="MobiDB-lite"/>
    </source>
</evidence>
<dbReference type="InterPro" id="IPR042277">
    <property type="entry name" value="IST1-like"/>
</dbReference>
<proteinExistence type="inferred from homology"/>
<dbReference type="GO" id="GO:0015031">
    <property type="term" value="P:protein transport"/>
    <property type="evidence" value="ECO:0007669"/>
    <property type="project" value="InterPro"/>
</dbReference>
<dbReference type="PANTHER" id="PTHR12161:SF16">
    <property type="entry name" value="REGULATOR OF VPS4 ACTIVITY IN THE MVB PATHWAY PROTEIN"/>
    <property type="match status" value="1"/>
</dbReference>
<dbReference type="Gene3D" id="1.20.1260.60">
    <property type="entry name" value="Vacuolar protein sorting-associated protein Ist1"/>
    <property type="match status" value="1"/>
</dbReference>
<protein>
    <submittedName>
        <fullName evidence="4">Uncharacterized protein LOC111010490</fullName>
    </submittedName>
</protein>
<evidence type="ECO:0000256" key="1">
    <source>
        <dbReference type="ARBA" id="ARBA00005536"/>
    </source>
</evidence>
<dbReference type="InterPro" id="IPR005061">
    <property type="entry name" value="Ist1"/>
</dbReference>
<dbReference type="AlphaFoldDB" id="A0A6J1CEI4"/>
<evidence type="ECO:0000313" key="3">
    <source>
        <dbReference type="Proteomes" id="UP000504603"/>
    </source>
</evidence>
<comment type="similarity">
    <text evidence="1">Belongs to the IST1 family.</text>
</comment>
<accession>A0A6J1CEI4</accession>
<evidence type="ECO:0000313" key="4">
    <source>
        <dbReference type="RefSeq" id="XP_022139637.1"/>
    </source>
</evidence>
<name>A0A6J1CEI4_MOMCH</name>
<gene>
    <name evidence="4" type="primary">LOC111010490</name>
</gene>
<reference evidence="4" key="1">
    <citation type="submission" date="2025-08" db="UniProtKB">
        <authorList>
            <consortium name="RefSeq"/>
        </authorList>
    </citation>
    <scope>IDENTIFICATION</scope>
    <source>
        <strain evidence="4">OHB3-1</strain>
    </source>
</reference>
<dbReference type="PANTHER" id="PTHR12161">
    <property type="entry name" value="IST1 FAMILY MEMBER"/>
    <property type="match status" value="1"/>
</dbReference>
<organism evidence="3 4">
    <name type="scientific">Momordica charantia</name>
    <name type="common">Bitter gourd</name>
    <name type="synonym">Balsam pear</name>
    <dbReference type="NCBI Taxonomy" id="3673"/>
    <lineage>
        <taxon>Eukaryota</taxon>
        <taxon>Viridiplantae</taxon>
        <taxon>Streptophyta</taxon>
        <taxon>Embryophyta</taxon>
        <taxon>Tracheophyta</taxon>
        <taxon>Spermatophyta</taxon>
        <taxon>Magnoliopsida</taxon>
        <taxon>eudicotyledons</taxon>
        <taxon>Gunneridae</taxon>
        <taxon>Pentapetalae</taxon>
        <taxon>rosids</taxon>
        <taxon>fabids</taxon>
        <taxon>Cucurbitales</taxon>
        <taxon>Cucurbitaceae</taxon>
        <taxon>Momordiceae</taxon>
        <taxon>Momordica</taxon>
    </lineage>
</organism>